<gene>
    <name evidence="1" type="ORF">Pint_00493</name>
</gene>
<accession>A0ACC0ZJK3</accession>
<evidence type="ECO:0000313" key="2">
    <source>
        <dbReference type="Proteomes" id="UP001163603"/>
    </source>
</evidence>
<evidence type="ECO:0000313" key="1">
    <source>
        <dbReference type="EMBL" id="KAJ0052205.1"/>
    </source>
</evidence>
<sequence length="604" mass="67136">MAIDNKFGKPICSICYEDLKPIVEDLQVISICGHVFHELCLQQWFEYCSSTKKCTCPVCKQSCKSNDVSRIYFQSIGDQTETLVSQKLKDCEAEDPEVLRCEVKRLEVKVSRLNSALESQGQELKQINEELCLSREHTKKEVALKNEFLREKTYIQQQLHLKSQDLDKLTSECLRLQERNMALAKELAALKLVSDLNLDENEVLKFASLGNGANNRDTIDVLRKSLVIRNRNYIELMAKCNLLGREKTRSCAKLEKAKEKILKLKTRVQELETAGELKDNEVLRSLKALKKTSHENDILNGNVDYSKFSHTTNHISEDFVEQCSVPMSELDGTRSVKGDLSCSTKLENFNSFESLNANHAEEVVGIMAHKKAKNASLIEETSRSSTVVLELSSPHLKHQANVDVIHNPTLSRLNASHVNNKEVAGHGPHNLLGNLGSRSGINNDNGTAPAAATEEVTLIVDDDDDFEQVQPVLNIRKESPMPVPLSKPGNFKVGAILSLCKGDVCFSSGLLGPDGTNRYLGKWCKRGQNKVPMQGSIKNSGDLIAVGADGRGGRIKVLRSANQSSQHGKENLLSAKRLKFGAKTSNVQSPGCLQIEHFFERVSQ</sequence>
<dbReference type="EMBL" id="CM047736">
    <property type="protein sequence ID" value="KAJ0052205.1"/>
    <property type="molecule type" value="Genomic_DNA"/>
</dbReference>
<name>A0ACC0ZJK3_9ROSI</name>
<organism evidence="1 2">
    <name type="scientific">Pistacia integerrima</name>
    <dbReference type="NCBI Taxonomy" id="434235"/>
    <lineage>
        <taxon>Eukaryota</taxon>
        <taxon>Viridiplantae</taxon>
        <taxon>Streptophyta</taxon>
        <taxon>Embryophyta</taxon>
        <taxon>Tracheophyta</taxon>
        <taxon>Spermatophyta</taxon>
        <taxon>Magnoliopsida</taxon>
        <taxon>eudicotyledons</taxon>
        <taxon>Gunneridae</taxon>
        <taxon>Pentapetalae</taxon>
        <taxon>rosids</taxon>
        <taxon>malvids</taxon>
        <taxon>Sapindales</taxon>
        <taxon>Anacardiaceae</taxon>
        <taxon>Pistacia</taxon>
    </lineage>
</organism>
<dbReference type="Proteomes" id="UP001163603">
    <property type="component" value="Chromosome 1"/>
</dbReference>
<comment type="caution">
    <text evidence="1">The sequence shown here is derived from an EMBL/GenBank/DDBJ whole genome shotgun (WGS) entry which is preliminary data.</text>
</comment>
<protein>
    <submittedName>
        <fullName evidence="1">Uncharacterized protein</fullName>
    </submittedName>
</protein>
<proteinExistence type="predicted"/>
<reference evidence="2" key="1">
    <citation type="journal article" date="2023" name="G3 (Bethesda)">
        <title>Genome assembly and association tests identify interacting loci associated with vigor, precocity, and sex in interspecific pistachio rootstocks.</title>
        <authorList>
            <person name="Palmer W."/>
            <person name="Jacygrad E."/>
            <person name="Sagayaradj S."/>
            <person name="Cavanaugh K."/>
            <person name="Han R."/>
            <person name="Bertier L."/>
            <person name="Beede B."/>
            <person name="Kafkas S."/>
            <person name="Golino D."/>
            <person name="Preece J."/>
            <person name="Michelmore R."/>
        </authorList>
    </citation>
    <scope>NUCLEOTIDE SEQUENCE [LARGE SCALE GENOMIC DNA]</scope>
</reference>
<keyword evidence="2" id="KW-1185">Reference proteome</keyword>